<feature type="non-terminal residue" evidence="2">
    <location>
        <position position="1"/>
    </location>
</feature>
<feature type="compositionally biased region" description="Low complexity" evidence="1">
    <location>
        <begin position="298"/>
        <end position="326"/>
    </location>
</feature>
<feature type="compositionally biased region" description="Basic residues" evidence="1">
    <location>
        <begin position="327"/>
        <end position="343"/>
    </location>
</feature>
<dbReference type="AlphaFoldDB" id="A0A6J4RV67"/>
<evidence type="ECO:0000256" key="1">
    <source>
        <dbReference type="SAM" id="MobiDB-lite"/>
    </source>
</evidence>
<sequence length="402" mass="42075">VLSEGEDEEGGSPVRAARLRREPSTLPRGRLPVRKRRAGLALSGRHHGRAVRQDGPVVALGRGALRSTRGGRLPAAAGAGLPRLLPALPAADEVLRGALRGARLVGRSLGVGAPDLVVGPPLRPVLRLPHRRGRLGHGRRPRRGPRPGLLPDGLLPERGLHRKPLPRPLGRLFVGGQGQAGPAAGLPPRRPRHGDAERGHLPPRSPGLRVVQEQGALPLARPLPGARPLGPRRLRGLPLAALRGSAPVLHGPAEVGPGARGPDRHRREGLAVGGRGLGTTARPGAALQPVPGEPRQPPGRGRQPLQSPLLLLRPRRPAGGPAGPAARPRHLRLPARPSRRPLRHAPGPAHGRPALRPGGLPPLYSAGPPGKEPPGLRDGPCLEHGRLAGLLRPVRELAVCSL</sequence>
<feature type="compositionally biased region" description="Low complexity" evidence="1">
    <location>
        <begin position="351"/>
        <end position="363"/>
    </location>
</feature>
<feature type="compositionally biased region" description="Low complexity" evidence="1">
    <location>
        <begin position="146"/>
        <end position="157"/>
    </location>
</feature>
<feature type="region of interest" description="Disordered" evidence="1">
    <location>
        <begin position="174"/>
        <end position="207"/>
    </location>
</feature>
<protein>
    <submittedName>
        <fullName evidence="2">Uncharacterized protein</fullName>
    </submittedName>
</protein>
<feature type="region of interest" description="Disordered" evidence="1">
    <location>
        <begin position="248"/>
        <end position="380"/>
    </location>
</feature>
<name>A0A6J4RV67_9ACTN</name>
<feature type="compositionally biased region" description="Acidic residues" evidence="1">
    <location>
        <begin position="1"/>
        <end position="10"/>
    </location>
</feature>
<organism evidence="2">
    <name type="scientific">uncultured Rubrobacteraceae bacterium</name>
    <dbReference type="NCBI Taxonomy" id="349277"/>
    <lineage>
        <taxon>Bacteria</taxon>
        <taxon>Bacillati</taxon>
        <taxon>Actinomycetota</taxon>
        <taxon>Rubrobacteria</taxon>
        <taxon>Rubrobacterales</taxon>
        <taxon>Rubrobacteraceae</taxon>
        <taxon>environmental samples</taxon>
    </lineage>
</organism>
<accession>A0A6J4RV67</accession>
<proteinExistence type="predicted"/>
<feature type="compositionally biased region" description="Basic residues" evidence="1">
    <location>
        <begin position="131"/>
        <end position="145"/>
    </location>
</feature>
<feature type="non-terminal residue" evidence="2">
    <location>
        <position position="402"/>
    </location>
</feature>
<evidence type="ECO:0000313" key="2">
    <source>
        <dbReference type="EMBL" id="CAA9476032.1"/>
    </source>
</evidence>
<gene>
    <name evidence="2" type="ORF">AVDCRST_MAG02-4123</name>
</gene>
<feature type="region of interest" description="Disordered" evidence="1">
    <location>
        <begin position="1"/>
        <end position="36"/>
    </location>
</feature>
<feature type="region of interest" description="Disordered" evidence="1">
    <location>
        <begin position="131"/>
        <end position="160"/>
    </location>
</feature>
<reference evidence="2" key="1">
    <citation type="submission" date="2020-02" db="EMBL/GenBank/DDBJ databases">
        <authorList>
            <person name="Meier V. D."/>
        </authorList>
    </citation>
    <scope>NUCLEOTIDE SEQUENCE</scope>
    <source>
        <strain evidence="2">AVDCRST_MAG02</strain>
    </source>
</reference>
<dbReference type="EMBL" id="CADCVH010000115">
    <property type="protein sequence ID" value="CAA9476032.1"/>
    <property type="molecule type" value="Genomic_DNA"/>
</dbReference>